<dbReference type="Pfam" id="PF03167">
    <property type="entry name" value="UDG"/>
    <property type="match status" value="1"/>
</dbReference>
<sequence length="62" mass="6625">MELAEVKPKLVLAMGAIAVESLTGSRAAVLSRRGHVETGRGGEPVLITLHPSYLLRLPDPHL</sequence>
<dbReference type="InterPro" id="IPR036895">
    <property type="entry name" value="Uracil-DNA_glycosylase-like_sf"/>
</dbReference>
<dbReference type="Proteomes" id="UP001597474">
    <property type="component" value="Unassembled WGS sequence"/>
</dbReference>
<keyword evidence="3" id="KW-1185">Reference proteome</keyword>
<proteinExistence type="predicted"/>
<dbReference type="EMBL" id="JBHUMP010000027">
    <property type="protein sequence ID" value="MFD2741478.1"/>
    <property type="molecule type" value="Genomic_DNA"/>
</dbReference>
<gene>
    <name evidence="2" type="ORF">ACFSUD_18045</name>
</gene>
<evidence type="ECO:0000259" key="1">
    <source>
        <dbReference type="Pfam" id="PF03167"/>
    </source>
</evidence>
<evidence type="ECO:0000313" key="3">
    <source>
        <dbReference type="Proteomes" id="UP001597474"/>
    </source>
</evidence>
<dbReference type="RefSeq" id="WP_386375905.1">
    <property type="nucleotide sequence ID" value="NZ_JBHUMP010000027.1"/>
</dbReference>
<dbReference type="SUPFAM" id="SSF52141">
    <property type="entry name" value="Uracil-DNA glycosylase-like"/>
    <property type="match status" value="1"/>
</dbReference>
<reference evidence="3" key="1">
    <citation type="journal article" date="2019" name="Int. J. Syst. Evol. Microbiol.">
        <title>The Global Catalogue of Microorganisms (GCM) 10K type strain sequencing project: providing services to taxonomists for standard genome sequencing and annotation.</title>
        <authorList>
            <consortium name="The Broad Institute Genomics Platform"/>
            <consortium name="The Broad Institute Genome Sequencing Center for Infectious Disease"/>
            <person name="Wu L."/>
            <person name="Ma J."/>
        </authorList>
    </citation>
    <scope>NUCLEOTIDE SEQUENCE [LARGE SCALE GENOMIC DNA]</scope>
    <source>
        <strain evidence="3">TISTR 2562</strain>
    </source>
</reference>
<accession>A0ABW5U6Q3</accession>
<organism evidence="2 3">
    <name type="scientific">Sulfitobacter aestuarii</name>
    <dbReference type="NCBI Taxonomy" id="2161676"/>
    <lineage>
        <taxon>Bacteria</taxon>
        <taxon>Pseudomonadati</taxon>
        <taxon>Pseudomonadota</taxon>
        <taxon>Alphaproteobacteria</taxon>
        <taxon>Rhodobacterales</taxon>
        <taxon>Roseobacteraceae</taxon>
        <taxon>Sulfitobacter</taxon>
    </lineage>
</organism>
<name>A0ABW5U6Q3_9RHOB</name>
<dbReference type="Gene3D" id="3.40.470.10">
    <property type="entry name" value="Uracil-DNA glycosylase-like domain"/>
    <property type="match status" value="1"/>
</dbReference>
<comment type="caution">
    <text evidence="2">The sequence shown here is derived from an EMBL/GenBank/DDBJ whole genome shotgun (WGS) entry which is preliminary data.</text>
</comment>
<evidence type="ECO:0000313" key="2">
    <source>
        <dbReference type="EMBL" id="MFD2741478.1"/>
    </source>
</evidence>
<feature type="domain" description="Uracil-DNA glycosylase-like" evidence="1">
    <location>
        <begin position="2"/>
        <end position="58"/>
    </location>
</feature>
<dbReference type="InterPro" id="IPR005122">
    <property type="entry name" value="Uracil-DNA_glycosylase-like"/>
</dbReference>
<protein>
    <submittedName>
        <fullName evidence="2">Uracil-DNA glycosylase family protein</fullName>
    </submittedName>
</protein>